<proteinExistence type="predicted"/>
<sequence>MRLRIASGVIVAVASLAVSERPALSPKIFGVDPSGAPPLFNPPEFAPALGGNAFDPENVADKTLWDKYLKKGDHMMCLMEATDAGAGWLEKDPRKPPSAASKWTGDLRGEHNLFIISIPGDQHFRQLNSKNGSGTSRSLGLNSQSKYDDEGDPQAGSNDCYSIQHYDEYWVADPDDEWGQTIPIKDQKYKADGKEYTATAGVYQFAINHDGGLIAKNIESPRHAVLSPMSWGRSAKPGELPAIEYASDVFWAYWVRDNPNVKNFRVYGAHNVINTDTTLLVARALKNVGTNKLSVWPGNVFNIGSEEFRVLIGSPIGATAGHLLAAHKAELGIKRITKVTVIKNEKSPFKNRRLSDDLHVFFSIGDVSPAEVTRPDEPVGVMDSRIASVRKRGKNVIRVHTVMA</sequence>
<keyword evidence="2" id="KW-1185">Reference proteome</keyword>
<evidence type="ECO:0000313" key="2">
    <source>
        <dbReference type="Proteomes" id="UP000293547"/>
    </source>
</evidence>
<gene>
    <name evidence="1" type="ORF">AG0111_0g10424</name>
</gene>
<reference evidence="1 2" key="1">
    <citation type="journal article" date="2019" name="bioRxiv">
        <title>Genomics, evolutionary history and diagnostics of the Alternaria alternata species group including apple and Asian pear pathotypes.</title>
        <authorList>
            <person name="Armitage A.D."/>
            <person name="Cockerton H.M."/>
            <person name="Sreenivasaprasad S."/>
            <person name="Woodhall J.W."/>
            <person name="Lane C.R."/>
            <person name="Harrison R.J."/>
            <person name="Clarkson J.P."/>
        </authorList>
    </citation>
    <scope>NUCLEOTIDE SEQUENCE [LARGE SCALE GENOMIC DNA]</scope>
    <source>
        <strain evidence="1 2">FERA 650</strain>
    </source>
</reference>
<organism evidence="1 2">
    <name type="scientific">Alternaria gaisen</name>
    <dbReference type="NCBI Taxonomy" id="167740"/>
    <lineage>
        <taxon>Eukaryota</taxon>
        <taxon>Fungi</taxon>
        <taxon>Dikarya</taxon>
        <taxon>Ascomycota</taxon>
        <taxon>Pezizomycotina</taxon>
        <taxon>Dothideomycetes</taxon>
        <taxon>Pleosporomycetidae</taxon>
        <taxon>Pleosporales</taxon>
        <taxon>Pleosporineae</taxon>
        <taxon>Pleosporaceae</taxon>
        <taxon>Alternaria</taxon>
        <taxon>Alternaria sect. Alternaria</taxon>
    </lineage>
</organism>
<dbReference type="Proteomes" id="UP000293547">
    <property type="component" value="Unassembled WGS sequence"/>
</dbReference>
<evidence type="ECO:0000313" key="1">
    <source>
        <dbReference type="EMBL" id="KAB2101342.1"/>
    </source>
</evidence>
<accession>A0ACB6FA71</accession>
<comment type="caution">
    <text evidence="1">The sequence shown here is derived from an EMBL/GenBank/DDBJ whole genome shotgun (WGS) entry which is preliminary data.</text>
</comment>
<dbReference type="EMBL" id="PDWZ02000011">
    <property type="protein sequence ID" value="KAB2101342.1"/>
    <property type="molecule type" value="Genomic_DNA"/>
</dbReference>
<name>A0ACB6FA71_9PLEO</name>
<protein>
    <submittedName>
        <fullName evidence="1">Uncharacterized protein</fullName>
    </submittedName>
</protein>